<dbReference type="PANTHER" id="PTHR45036">
    <property type="entry name" value="METHYLTRANSFERASE LIKE 7B"/>
    <property type="match status" value="1"/>
</dbReference>
<dbReference type="CDD" id="cd02440">
    <property type="entry name" value="AdoMet_MTases"/>
    <property type="match status" value="1"/>
</dbReference>
<name>A0A7S3UG50_9CHLO</name>
<evidence type="ECO:0000259" key="1">
    <source>
        <dbReference type="Pfam" id="PF08241"/>
    </source>
</evidence>
<dbReference type="InterPro" id="IPR013216">
    <property type="entry name" value="Methyltransf_11"/>
</dbReference>
<evidence type="ECO:0000313" key="2">
    <source>
        <dbReference type="EMBL" id="CAE0611528.1"/>
    </source>
</evidence>
<proteinExistence type="predicted"/>
<protein>
    <recommendedName>
        <fullName evidence="1">Methyltransferase type 11 domain-containing protein</fullName>
    </recommendedName>
</protein>
<dbReference type="Gene3D" id="3.40.50.150">
    <property type="entry name" value="Vaccinia Virus protein VP39"/>
    <property type="match status" value="1"/>
</dbReference>
<dbReference type="PANTHER" id="PTHR45036:SF1">
    <property type="entry name" value="METHYLTRANSFERASE LIKE 7A"/>
    <property type="match status" value="1"/>
</dbReference>
<feature type="domain" description="Methyltransferase type 11" evidence="1">
    <location>
        <begin position="84"/>
        <end position="180"/>
    </location>
</feature>
<dbReference type="Pfam" id="PF08241">
    <property type="entry name" value="Methyltransf_11"/>
    <property type="match status" value="1"/>
</dbReference>
<reference evidence="2" key="1">
    <citation type="submission" date="2021-01" db="EMBL/GenBank/DDBJ databases">
        <authorList>
            <person name="Corre E."/>
            <person name="Pelletier E."/>
            <person name="Niang G."/>
            <person name="Scheremetjew M."/>
            <person name="Finn R."/>
            <person name="Kale V."/>
            <person name="Holt S."/>
            <person name="Cochrane G."/>
            <person name="Meng A."/>
            <person name="Brown T."/>
            <person name="Cohen L."/>
        </authorList>
    </citation>
    <scope>NUCLEOTIDE SEQUENCE</scope>
    <source>
        <strain evidence="2">CCMP1897</strain>
    </source>
</reference>
<accession>A0A7S3UG50</accession>
<dbReference type="EMBL" id="HBIS01005942">
    <property type="protein sequence ID" value="CAE0611528.1"/>
    <property type="molecule type" value="Transcribed_RNA"/>
</dbReference>
<organism evidence="2">
    <name type="scientific">Picocystis salinarum</name>
    <dbReference type="NCBI Taxonomy" id="88271"/>
    <lineage>
        <taxon>Eukaryota</taxon>
        <taxon>Viridiplantae</taxon>
        <taxon>Chlorophyta</taxon>
        <taxon>Picocystophyceae</taxon>
        <taxon>Picocystales</taxon>
        <taxon>Picocystaceae</taxon>
        <taxon>Picocystis</taxon>
    </lineage>
</organism>
<sequence length="254" mass="28509">MRTFAKAAAAAAALGTAVVVSTPMLLRHAYNKKREKDKMGIVSAYTRKGFFAMMYSLVSESVDQKFHSVKEKLFEEVPEACDVLEIGPGVGANFKYYRNLKSLTAYEPNTHMHQQLREQASESGIKHFVLVGEGAEDLFESAIGKFDVVVSTLVLCSVKQPDVVLKNVETWLKPGGKFLFLEHVAEQKGTSMRWFQTFISPFTRFAFDGCHADRCSDCTIAAFPGFKAEVHEYYTPKDLFFWTQRNVYGVAVKA</sequence>
<dbReference type="SUPFAM" id="SSF53335">
    <property type="entry name" value="S-adenosyl-L-methionine-dependent methyltransferases"/>
    <property type="match status" value="1"/>
</dbReference>
<dbReference type="AlphaFoldDB" id="A0A7S3UG50"/>
<dbReference type="GO" id="GO:0008757">
    <property type="term" value="F:S-adenosylmethionine-dependent methyltransferase activity"/>
    <property type="evidence" value="ECO:0007669"/>
    <property type="project" value="InterPro"/>
</dbReference>
<gene>
    <name evidence="2" type="ORF">PSAL00342_LOCUS5363</name>
</gene>
<dbReference type="InterPro" id="IPR052356">
    <property type="entry name" value="Thiol_S-MT"/>
</dbReference>
<dbReference type="InterPro" id="IPR029063">
    <property type="entry name" value="SAM-dependent_MTases_sf"/>
</dbReference>